<proteinExistence type="inferred from homology"/>
<evidence type="ECO:0000256" key="1">
    <source>
        <dbReference type="ARBA" id="ARBA00009913"/>
    </source>
</evidence>
<dbReference type="InterPro" id="IPR006118">
    <property type="entry name" value="Recombinase_CS"/>
</dbReference>
<dbReference type="RefSeq" id="WP_269550768.1">
    <property type="nucleotide sequence ID" value="NZ_JAPWID010000030.1"/>
</dbReference>
<dbReference type="InterPro" id="IPR050639">
    <property type="entry name" value="SSR_resolvase"/>
</dbReference>
<accession>A0ABU4DFJ1</accession>
<protein>
    <submittedName>
        <fullName evidence="7">Recombinase family protein</fullName>
    </submittedName>
</protein>
<evidence type="ECO:0000313" key="7">
    <source>
        <dbReference type="EMBL" id="MDV6308510.1"/>
    </source>
</evidence>
<dbReference type="PROSITE" id="PS51736">
    <property type="entry name" value="RECOMBINASES_3"/>
    <property type="match status" value="1"/>
</dbReference>
<evidence type="ECO:0000256" key="5">
    <source>
        <dbReference type="PROSITE-ProRule" id="PRU10137"/>
    </source>
</evidence>
<feature type="active site" description="O-(5'-phospho-DNA)-serine intermediate" evidence="5">
    <location>
        <position position="10"/>
    </location>
</feature>
<keyword evidence="8" id="KW-1185">Reference proteome</keyword>
<dbReference type="EMBL" id="JAWLKI010000015">
    <property type="protein sequence ID" value="MDV6308510.1"/>
    <property type="molecule type" value="Genomic_DNA"/>
</dbReference>
<comment type="caution">
    <text evidence="7">The sequence shown here is derived from an EMBL/GenBank/DDBJ whole genome shotgun (WGS) entry which is preliminary data.</text>
</comment>
<dbReference type="Gene3D" id="3.40.50.1390">
    <property type="entry name" value="Resolvase, N-terminal catalytic domain"/>
    <property type="match status" value="1"/>
</dbReference>
<dbReference type="Proteomes" id="UP001185779">
    <property type="component" value="Unassembled WGS sequence"/>
</dbReference>
<comment type="similarity">
    <text evidence="1">Belongs to the site-specific recombinase resolvase family.</text>
</comment>
<dbReference type="SUPFAM" id="SSF53041">
    <property type="entry name" value="Resolvase-like"/>
    <property type="match status" value="1"/>
</dbReference>
<evidence type="ECO:0000259" key="6">
    <source>
        <dbReference type="PROSITE" id="PS51736"/>
    </source>
</evidence>
<dbReference type="InterPro" id="IPR036162">
    <property type="entry name" value="Resolvase-like_N_sf"/>
</dbReference>
<evidence type="ECO:0000256" key="3">
    <source>
        <dbReference type="ARBA" id="ARBA00023125"/>
    </source>
</evidence>
<keyword evidence="4" id="KW-0233">DNA recombination</keyword>
<dbReference type="CDD" id="cd03768">
    <property type="entry name" value="SR_ResInv"/>
    <property type="match status" value="1"/>
</dbReference>
<gene>
    <name evidence="7" type="ORF">R3P94_14525</name>
</gene>
<name>A0ABU4DFJ1_9ACTN</name>
<evidence type="ECO:0000256" key="2">
    <source>
        <dbReference type="ARBA" id="ARBA00022908"/>
    </source>
</evidence>
<organism evidence="7 8">
    <name type="scientific">Gordonia amicalis</name>
    <dbReference type="NCBI Taxonomy" id="89053"/>
    <lineage>
        <taxon>Bacteria</taxon>
        <taxon>Bacillati</taxon>
        <taxon>Actinomycetota</taxon>
        <taxon>Actinomycetes</taxon>
        <taxon>Mycobacteriales</taxon>
        <taxon>Gordoniaceae</taxon>
        <taxon>Gordonia</taxon>
    </lineage>
</organism>
<dbReference type="InterPro" id="IPR006119">
    <property type="entry name" value="Resolv_N"/>
</dbReference>
<dbReference type="PANTHER" id="PTHR30461">
    <property type="entry name" value="DNA-INVERTASE FROM LAMBDOID PROPHAGE"/>
    <property type="match status" value="1"/>
</dbReference>
<dbReference type="PROSITE" id="PS00397">
    <property type="entry name" value="RECOMBINASES_1"/>
    <property type="match status" value="1"/>
</dbReference>
<keyword evidence="2" id="KW-0229">DNA integration</keyword>
<dbReference type="Pfam" id="PF00239">
    <property type="entry name" value="Resolvase"/>
    <property type="match status" value="1"/>
</dbReference>
<dbReference type="SMART" id="SM00857">
    <property type="entry name" value="Resolvase"/>
    <property type="match status" value="1"/>
</dbReference>
<feature type="domain" description="Resolvase/invertase-type recombinase catalytic" evidence="6">
    <location>
        <begin position="2"/>
        <end position="143"/>
    </location>
</feature>
<keyword evidence="3" id="KW-0238">DNA-binding</keyword>
<reference evidence="7 8" key="1">
    <citation type="submission" date="2023-10" db="EMBL/GenBank/DDBJ databases">
        <title>Development of a sustainable strategy for remediation of hydrocarbon-contaminated territories based on the waste exchange concept.</title>
        <authorList>
            <person name="Krivoruchko A."/>
        </authorList>
    </citation>
    <scope>NUCLEOTIDE SEQUENCE [LARGE SCALE GENOMIC DNA]</scope>
    <source>
        <strain evidence="7 8">IEGM 1266</strain>
    </source>
</reference>
<dbReference type="PANTHER" id="PTHR30461:SF26">
    <property type="entry name" value="RESOLVASE HOMOLOG YNEB"/>
    <property type="match status" value="1"/>
</dbReference>
<sequence>MIKYGYIRVSTRDQIENNSLGIQEKSLMEQGVLPKDIFRDEGKSGKSKRDVLDDLLKITQPGDEIWVYSLDRFSRTLRDTLNWINELADKGVALMTVKERINSLGDDETSKITLHLWAMFAEMEHRRIKERMDAGRRVYLAEGGKLGRKRLEDSNDPNVFLDLWAVKRAEMKYGENAPVSDRARFAGCGRTTYYRRMERVRELDASGIDWKATAKRAEEAKKRGDRTFRG</sequence>
<evidence type="ECO:0000256" key="4">
    <source>
        <dbReference type="ARBA" id="ARBA00023172"/>
    </source>
</evidence>
<evidence type="ECO:0000313" key="8">
    <source>
        <dbReference type="Proteomes" id="UP001185779"/>
    </source>
</evidence>